<sequence length="241" mass="27010">MNHLTDAFSAPAPPPWKAEMWLRFRRLFWLKLVGTSVFTWLFFIGYFHLLRHPAAAVMVMPLTPLDHLIPFLPEWLPAYLTLWIYVGVAPGLQRNFAELVVYGLWVGALCLSGLALFYLWPTAVPPLTIDVSGYAGFAMLQGVDASGNACPSMHVAVAIFTALRLDDVFRQARTPVAFRMVNALWFLAIVWSTMAVKQHVVLDAVAGALLGLAFVLPSLHWRPTPHRVQILTNRADIISYQ</sequence>
<organism evidence="3 4">
    <name type="scientific">Variovorax humicola</name>
    <dbReference type="NCBI Taxonomy" id="1769758"/>
    <lineage>
        <taxon>Bacteria</taxon>
        <taxon>Pseudomonadati</taxon>
        <taxon>Pseudomonadota</taxon>
        <taxon>Betaproteobacteria</taxon>
        <taxon>Burkholderiales</taxon>
        <taxon>Comamonadaceae</taxon>
        <taxon>Variovorax</taxon>
    </lineage>
</organism>
<keyword evidence="4" id="KW-1185">Reference proteome</keyword>
<dbReference type="EMBL" id="JBBKZV010000006">
    <property type="protein sequence ID" value="MEJ8823009.1"/>
    <property type="molecule type" value="Genomic_DNA"/>
</dbReference>
<dbReference type="Proteomes" id="UP001363010">
    <property type="component" value="Unassembled WGS sequence"/>
</dbReference>
<reference evidence="3 4" key="1">
    <citation type="submission" date="2024-03" db="EMBL/GenBank/DDBJ databases">
        <title>Novel species of the genus Variovorax.</title>
        <authorList>
            <person name="Liu Q."/>
            <person name="Xin Y.-H."/>
        </authorList>
    </citation>
    <scope>NUCLEOTIDE SEQUENCE [LARGE SCALE GENOMIC DNA]</scope>
    <source>
        <strain evidence="3 4">KACC 18501</strain>
    </source>
</reference>
<keyword evidence="1" id="KW-0812">Transmembrane</keyword>
<protein>
    <submittedName>
        <fullName evidence="3">Phosphatase PAP2 family protein</fullName>
    </submittedName>
</protein>
<feature type="transmembrane region" description="Helical" evidence="1">
    <location>
        <begin position="145"/>
        <end position="165"/>
    </location>
</feature>
<evidence type="ECO:0000259" key="2">
    <source>
        <dbReference type="Pfam" id="PF14378"/>
    </source>
</evidence>
<keyword evidence="1" id="KW-0472">Membrane</keyword>
<evidence type="ECO:0000313" key="4">
    <source>
        <dbReference type="Proteomes" id="UP001363010"/>
    </source>
</evidence>
<feature type="transmembrane region" description="Helical" evidence="1">
    <location>
        <begin position="99"/>
        <end position="120"/>
    </location>
</feature>
<feature type="transmembrane region" description="Helical" evidence="1">
    <location>
        <begin position="68"/>
        <end position="87"/>
    </location>
</feature>
<keyword evidence="1" id="KW-1133">Transmembrane helix</keyword>
<dbReference type="RefSeq" id="WP_340364037.1">
    <property type="nucleotide sequence ID" value="NZ_JBBKZV010000006.1"/>
</dbReference>
<accession>A0ABU8W0J1</accession>
<evidence type="ECO:0000313" key="3">
    <source>
        <dbReference type="EMBL" id="MEJ8823009.1"/>
    </source>
</evidence>
<proteinExistence type="predicted"/>
<gene>
    <name evidence="3" type="ORF">WKW80_13360</name>
</gene>
<dbReference type="Pfam" id="PF14378">
    <property type="entry name" value="PAP2_3"/>
    <property type="match status" value="1"/>
</dbReference>
<comment type="caution">
    <text evidence="3">The sequence shown here is derived from an EMBL/GenBank/DDBJ whole genome shotgun (WGS) entry which is preliminary data.</text>
</comment>
<feature type="domain" description="Inositolphosphotransferase Aur1/Ipt1" evidence="2">
    <location>
        <begin position="93"/>
        <end position="213"/>
    </location>
</feature>
<feature type="transmembrane region" description="Helical" evidence="1">
    <location>
        <begin position="27"/>
        <end position="48"/>
    </location>
</feature>
<feature type="transmembrane region" description="Helical" evidence="1">
    <location>
        <begin position="177"/>
        <end position="194"/>
    </location>
</feature>
<dbReference type="InterPro" id="IPR026841">
    <property type="entry name" value="Aur1/Ipt1"/>
</dbReference>
<evidence type="ECO:0000256" key="1">
    <source>
        <dbReference type="SAM" id="Phobius"/>
    </source>
</evidence>
<dbReference type="Gene3D" id="1.20.144.10">
    <property type="entry name" value="Phosphatidic acid phosphatase type 2/haloperoxidase"/>
    <property type="match status" value="1"/>
</dbReference>
<feature type="transmembrane region" description="Helical" evidence="1">
    <location>
        <begin position="200"/>
        <end position="219"/>
    </location>
</feature>
<name>A0ABU8W0J1_9BURK</name>